<feature type="compositionally biased region" description="Basic and acidic residues" evidence="1">
    <location>
        <begin position="747"/>
        <end position="765"/>
    </location>
</feature>
<feature type="region of interest" description="Disordered" evidence="1">
    <location>
        <begin position="697"/>
        <end position="765"/>
    </location>
</feature>
<reference evidence="2" key="1">
    <citation type="submission" date="2023-07" db="EMBL/GenBank/DDBJ databases">
        <authorList>
            <consortium name="AG Swart"/>
            <person name="Singh M."/>
            <person name="Singh A."/>
            <person name="Seah K."/>
            <person name="Emmerich C."/>
        </authorList>
    </citation>
    <scope>NUCLEOTIDE SEQUENCE</scope>
    <source>
        <strain evidence="2">DP1</strain>
    </source>
</reference>
<name>A0AAD1Y835_EUPCR</name>
<protein>
    <submittedName>
        <fullName evidence="2">Uncharacterized protein</fullName>
    </submittedName>
</protein>
<keyword evidence="3" id="KW-1185">Reference proteome</keyword>
<sequence length="876" mass="100394">MSVSVHIQGIFREINEFNKEPDQMHQRSLLVRSLNFIKLFRQGHVYLSDPAPKEIKELTKMLKNEDDTVKRVCLDILSVFCEKWSESVVKEVIIKTLQAILEVVKNYPLEDKIFQSALMAYRRVCKVIKAISDSGKDQMVHGNADAKKTLNQYSQNSIKVLTVLCREQKVWHSRLCEEDISDEIYKRRSKSIELSLYCISSLMDYPSGFKTIISSKNSDVEGNFVTSLINLLAPSSGSDRNLHNDDLCRATVAVLSKVFMIKDKRAESYAMQVQTILDSINGFYRFIKPEESKNVEQKSVESYREFVRYHFLGKEPNYSFSAYQRMVDLLFALLKTTLNQKKNIPYFKFLKININDVLNNLEGILSENAMDPSKSSLILDGLSAEDFNALLPVMKIQAMQCLRILLNSGRLTDKVSWIRKCIYIMLNNDSIMRSHSLLTEFFDFFKDCIRVFKYGLSSLAGSLWMNSTFIIHPDIMNHILAMIKIILLRVDKTVVKVTGYTSLKAGLKVDENMKDVSPEYTNMSTVEIEARLKVYLSFVATCVKEGVINRLKRSDLAHFDSRLHTILQLSHFKFFPLSLSVKKSILEVVEERIRVTNYGVHNNHILDSTIKFLEMEEQEPMNYEIKKLLDQIRRSTSVFAGRFEKNRSDEVQKMESNYSKMWVEANKKQLSELLLNEKKKRDVKYFNKLQEESINHGEEITELDSTNPQALTRQNCPPPGLRPIGRPNEVSSQDQNILQVTQQQLHQQDRLRSRENTSVLHDIKDESVRPQQIESEMGGSHQLQSAVPVTQMASDMAQSFTWGDQSSRKNQTQRESVAQSNIQSEVGEENLAGNANNRSALNPSDDVSAFEDIEESSDSSSHSGQSLPEIKDEDSA</sequence>
<proteinExistence type="predicted"/>
<dbReference type="AlphaFoldDB" id="A0AAD1Y835"/>
<evidence type="ECO:0000313" key="3">
    <source>
        <dbReference type="Proteomes" id="UP001295684"/>
    </source>
</evidence>
<comment type="caution">
    <text evidence="2">The sequence shown here is derived from an EMBL/GenBank/DDBJ whole genome shotgun (WGS) entry which is preliminary data.</text>
</comment>
<organism evidence="2 3">
    <name type="scientific">Euplotes crassus</name>
    <dbReference type="NCBI Taxonomy" id="5936"/>
    <lineage>
        <taxon>Eukaryota</taxon>
        <taxon>Sar</taxon>
        <taxon>Alveolata</taxon>
        <taxon>Ciliophora</taxon>
        <taxon>Intramacronucleata</taxon>
        <taxon>Spirotrichea</taxon>
        <taxon>Hypotrichia</taxon>
        <taxon>Euplotida</taxon>
        <taxon>Euplotidae</taxon>
        <taxon>Moneuplotes</taxon>
    </lineage>
</organism>
<dbReference type="InterPro" id="IPR016024">
    <property type="entry name" value="ARM-type_fold"/>
</dbReference>
<feature type="compositionally biased region" description="Polar residues" evidence="1">
    <location>
        <begin position="801"/>
        <end position="824"/>
    </location>
</feature>
<evidence type="ECO:0000256" key="1">
    <source>
        <dbReference type="SAM" id="MobiDB-lite"/>
    </source>
</evidence>
<evidence type="ECO:0000313" key="2">
    <source>
        <dbReference type="EMBL" id="CAI2384662.1"/>
    </source>
</evidence>
<feature type="compositionally biased region" description="Low complexity" evidence="1">
    <location>
        <begin position="733"/>
        <end position="746"/>
    </location>
</feature>
<accession>A0AAD1Y835</accession>
<gene>
    <name evidence="2" type="ORF">ECRASSUSDP1_LOCUS26196</name>
</gene>
<dbReference type="EMBL" id="CAMPGE010026998">
    <property type="protein sequence ID" value="CAI2384662.1"/>
    <property type="molecule type" value="Genomic_DNA"/>
</dbReference>
<dbReference type="Proteomes" id="UP001295684">
    <property type="component" value="Unassembled WGS sequence"/>
</dbReference>
<feature type="compositionally biased region" description="Polar residues" evidence="1">
    <location>
        <begin position="703"/>
        <end position="715"/>
    </location>
</feature>
<feature type="region of interest" description="Disordered" evidence="1">
    <location>
        <begin position="801"/>
        <end position="876"/>
    </location>
</feature>
<dbReference type="SUPFAM" id="SSF48371">
    <property type="entry name" value="ARM repeat"/>
    <property type="match status" value="1"/>
</dbReference>
<feature type="compositionally biased region" description="Acidic residues" evidence="1">
    <location>
        <begin position="848"/>
        <end position="857"/>
    </location>
</feature>
<feature type="compositionally biased region" description="Polar residues" evidence="1">
    <location>
        <begin position="833"/>
        <end position="842"/>
    </location>
</feature>